<evidence type="ECO:0000313" key="2">
    <source>
        <dbReference type="Proteomes" id="UP000608530"/>
    </source>
</evidence>
<organism evidence="1 2">
    <name type="scientific">Leucobacter chromiisoli</name>
    <dbReference type="NCBI Taxonomy" id="2796471"/>
    <lineage>
        <taxon>Bacteria</taxon>
        <taxon>Bacillati</taxon>
        <taxon>Actinomycetota</taxon>
        <taxon>Actinomycetes</taxon>
        <taxon>Micrococcales</taxon>
        <taxon>Microbacteriaceae</taxon>
        <taxon>Leucobacter</taxon>
    </lineage>
</organism>
<name>A0A934QBR9_9MICO</name>
<dbReference type="EMBL" id="JAEHOH010000022">
    <property type="protein sequence ID" value="MBK0420172.1"/>
    <property type="molecule type" value="Genomic_DNA"/>
</dbReference>
<keyword evidence="2" id="KW-1185">Reference proteome</keyword>
<protein>
    <submittedName>
        <fullName evidence="1">Uncharacterized protein</fullName>
    </submittedName>
</protein>
<dbReference type="Proteomes" id="UP000608530">
    <property type="component" value="Unassembled WGS sequence"/>
</dbReference>
<dbReference type="RefSeq" id="WP_200116314.1">
    <property type="nucleotide sequence ID" value="NZ_JAEHOH010000022.1"/>
</dbReference>
<evidence type="ECO:0000313" key="1">
    <source>
        <dbReference type="EMBL" id="MBK0420172.1"/>
    </source>
</evidence>
<proteinExistence type="predicted"/>
<dbReference type="AlphaFoldDB" id="A0A934QBR9"/>
<gene>
    <name evidence="1" type="ORF">JD276_14135</name>
</gene>
<reference evidence="1" key="1">
    <citation type="submission" date="2020-12" db="EMBL/GenBank/DDBJ databases">
        <title>Leucobacter sp. CAS1, isolated from Chromium sludge.</title>
        <authorList>
            <person name="Xu Z."/>
        </authorList>
    </citation>
    <scope>NUCLEOTIDE SEQUENCE</scope>
    <source>
        <strain evidence="1">CSA1</strain>
    </source>
</reference>
<comment type="caution">
    <text evidence="1">The sequence shown here is derived from an EMBL/GenBank/DDBJ whole genome shotgun (WGS) entry which is preliminary data.</text>
</comment>
<accession>A0A934QBR9</accession>
<sequence>MTQAEMEKMLEDRQQAVEALTGFKQAFVLAGWNETVAEQMVLAMIYSGGKK</sequence>